<dbReference type="Pfam" id="PF22759">
    <property type="entry name" value="E217_GP41"/>
    <property type="match status" value="1"/>
</dbReference>
<dbReference type="OrthoDB" id="5690318at2"/>
<name>A0A5B8I340_9GAMM</name>
<dbReference type="KEGG" id="dic:Dpoa569_0001347"/>
<evidence type="ECO:0000313" key="1">
    <source>
        <dbReference type="EMBL" id="QDX29562.1"/>
    </source>
</evidence>
<dbReference type="Proteomes" id="UP000320591">
    <property type="component" value="Chromosome"/>
</dbReference>
<dbReference type="InterPro" id="IPR054496">
    <property type="entry name" value="E217_GP41"/>
</dbReference>
<dbReference type="RefSeq" id="WP_042871453.1">
    <property type="nucleotide sequence ID" value="NZ_CM001975.1"/>
</dbReference>
<dbReference type="STRING" id="568768.GCA_000406125_02511"/>
<proteinExistence type="predicted"/>
<reference evidence="1 2" key="1">
    <citation type="journal article" date="2019" name="Environ. Microbiol.">
        <title>The phytopathogenic nature of Dickeya aquatica 174/2 and the dynamic early evolution of Dickeya pathogenicity.</title>
        <authorList>
            <person name="Duprey A."/>
            <person name="Taib N."/>
            <person name="Leonard S."/>
            <person name="Garin T."/>
            <person name="Flandrois J.P."/>
            <person name="Nasser W."/>
            <person name="Brochier-Armanet C."/>
            <person name="Reverchon S."/>
        </authorList>
    </citation>
    <scope>NUCLEOTIDE SEQUENCE [LARGE SCALE GENOMIC DNA]</scope>
    <source>
        <strain evidence="1 2">NCPPB 569</strain>
    </source>
</reference>
<protein>
    <submittedName>
        <fullName evidence="1">Uncharacterized protein</fullName>
    </submittedName>
</protein>
<evidence type="ECO:0000313" key="2">
    <source>
        <dbReference type="Proteomes" id="UP000320591"/>
    </source>
</evidence>
<organism evidence="1 2">
    <name type="scientific">Dickeya poaceiphila</name>
    <dbReference type="NCBI Taxonomy" id="568768"/>
    <lineage>
        <taxon>Bacteria</taxon>
        <taxon>Pseudomonadati</taxon>
        <taxon>Pseudomonadota</taxon>
        <taxon>Gammaproteobacteria</taxon>
        <taxon>Enterobacterales</taxon>
        <taxon>Pectobacteriaceae</taxon>
        <taxon>Dickeya</taxon>
    </lineage>
</organism>
<accession>A0A5B8I340</accession>
<sequence>MTYERRDIEIKFKLSEGSFDDKKENDTITLKGFKCEVSVSAYGGATGTVANARIYGLSMDIIAKLTSRTRRIIAQKQNQIEIIANDERIFSGSITSPMINANMMPEAPIEIIAQATAYERTIPFPATSVAGKTTAQDLIKGIAGAAGFSFYNADVDVAVDNQRFDGSAIDQIQSIARAYGFNADIDVGKVTIYTGKNPIDDKVVLISADHGMIGYPIFTELGISVTCLYSPLIKVCRKIRIESDLPHVSGDYLIQVGTSHYLSSQIEGGPWFSVITATPTEWVQ</sequence>
<dbReference type="EMBL" id="CP042220">
    <property type="protein sequence ID" value="QDX29562.1"/>
    <property type="molecule type" value="Genomic_DNA"/>
</dbReference>
<keyword evidence="2" id="KW-1185">Reference proteome</keyword>
<gene>
    <name evidence="1" type="ORF">Dpoa569_0001347</name>
</gene>
<dbReference type="AlphaFoldDB" id="A0A5B8I340"/>